<dbReference type="SUPFAM" id="SSF56112">
    <property type="entry name" value="Protein kinase-like (PK-like)"/>
    <property type="match status" value="1"/>
</dbReference>
<feature type="region of interest" description="Disordered" evidence="1">
    <location>
        <begin position="223"/>
        <end position="245"/>
    </location>
</feature>
<dbReference type="InterPro" id="IPR051678">
    <property type="entry name" value="AGP_Transferase"/>
</dbReference>
<keyword evidence="4" id="KW-1185">Reference proteome</keyword>
<dbReference type="InterPro" id="IPR002575">
    <property type="entry name" value="Aminoglycoside_PTrfase"/>
</dbReference>
<feature type="domain" description="Aminoglycoside phosphotransferase" evidence="2">
    <location>
        <begin position="53"/>
        <end position="300"/>
    </location>
</feature>
<organism evidence="3 4">
    <name type="scientific">Passalora fulva</name>
    <name type="common">Tomato leaf mold</name>
    <name type="synonym">Cladosporium fulvum</name>
    <dbReference type="NCBI Taxonomy" id="5499"/>
    <lineage>
        <taxon>Eukaryota</taxon>
        <taxon>Fungi</taxon>
        <taxon>Dikarya</taxon>
        <taxon>Ascomycota</taxon>
        <taxon>Pezizomycotina</taxon>
        <taxon>Dothideomycetes</taxon>
        <taxon>Dothideomycetidae</taxon>
        <taxon>Mycosphaerellales</taxon>
        <taxon>Mycosphaerellaceae</taxon>
        <taxon>Fulvia</taxon>
    </lineage>
</organism>
<dbReference type="Gene3D" id="3.30.200.20">
    <property type="entry name" value="Phosphorylase Kinase, domain 1"/>
    <property type="match status" value="1"/>
</dbReference>
<dbReference type="RefSeq" id="XP_047765914.1">
    <property type="nucleotide sequence ID" value="XM_047908447.1"/>
</dbReference>
<reference evidence="3" key="1">
    <citation type="submission" date="2021-12" db="EMBL/GenBank/DDBJ databases">
        <authorList>
            <person name="Zaccaron A."/>
            <person name="Stergiopoulos I."/>
        </authorList>
    </citation>
    <scope>NUCLEOTIDE SEQUENCE</scope>
    <source>
        <strain evidence="3">Race5_Kim</strain>
    </source>
</reference>
<name>A0A9Q8UT73_PASFU</name>
<dbReference type="EMBL" id="CP090171">
    <property type="protein sequence ID" value="UJO21548.1"/>
    <property type="molecule type" value="Genomic_DNA"/>
</dbReference>
<feature type="compositionally biased region" description="Acidic residues" evidence="1">
    <location>
        <begin position="230"/>
        <end position="242"/>
    </location>
</feature>
<dbReference type="OrthoDB" id="2906425at2759"/>
<dbReference type="Proteomes" id="UP000756132">
    <property type="component" value="Chromosome 9"/>
</dbReference>
<dbReference type="GeneID" id="71989177"/>
<dbReference type="Pfam" id="PF01636">
    <property type="entry name" value="APH"/>
    <property type="match status" value="1"/>
</dbReference>
<dbReference type="AlphaFoldDB" id="A0A9Q8UT73"/>
<dbReference type="PANTHER" id="PTHR21310:SF37">
    <property type="entry name" value="AMINOGLYCOSIDE PHOSPHOTRANSFERASE DOMAIN-CONTAINING PROTEIN"/>
    <property type="match status" value="1"/>
</dbReference>
<evidence type="ECO:0000259" key="2">
    <source>
        <dbReference type="Pfam" id="PF01636"/>
    </source>
</evidence>
<accession>A0A9Q8UT73</accession>
<dbReference type="InterPro" id="IPR011009">
    <property type="entry name" value="Kinase-like_dom_sf"/>
</dbReference>
<protein>
    <recommendedName>
        <fullName evidence="2">Aminoglycoside phosphotransferase domain-containing protein</fullName>
    </recommendedName>
</protein>
<evidence type="ECO:0000313" key="4">
    <source>
        <dbReference type="Proteomes" id="UP000756132"/>
    </source>
</evidence>
<sequence>MATIGSDAWLGAGSNDAEQTRVTEFVARINWPALLHKASQGNNGVSCKLSEKYSHGINNLVRKLEFADGTQWVARLPLPELPDAHEVVNPEHRLQVDIATMKYIRKHTSIPVPEVFAYDLSPDNEGGAPYILMSYIHGTSAMELSQARGYDLQKDEKFWQGVADIQMQLASLHFDKIGCIYQDSSSDSFTIGPDVVTGLGPWDDAETFWSDLAQHYLQNGMAAGTAAAGQDDDDDEEGDEAEPFQLPPQFANFPALIQMFSKERPFRLTNRDFGIHNLLVNDAFEIVGLIDLDGVMAAPVEMVAQMPRFSGLDLPLPGFGDEGEAEDAEEGNEEAIGMYIARLQDAVSRIGGAELGELVESFTSTEAGIVQGLYRFHQAATGSALYQPE</sequence>
<reference evidence="3" key="2">
    <citation type="journal article" date="2022" name="Microb. Genom.">
        <title>A chromosome-scale genome assembly of the tomato pathogen Cladosporium fulvum reveals a compartmentalized genome architecture and the presence of a dispensable chromosome.</title>
        <authorList>
            <person name="Zaccaron A.Z."/>
            <person name="Chen L.H."/>
            <person name="Samaras A."/>
            <person name="Stergiopoulos I."/>
        </authorList>
    </citation>
    <scope>NUCLEOTIDE SEQUENCE</scope>
    <source>
        <strain evidence="3">Race5_Kim</strain>
    </source>
</reference>
<dbReference type="KEGG" id="ffu:CLAFUR5_09299"/>
<evidence type="ECO:0000313" key="3">
    <source>
        <dbReference type="EMBL" id="UJO21548.1"/>
    </source>
</evidence>
<evidence type="ECO:0000256" key="1">
    <source>
        <dbReference type="SAM" id="MobiDB-lite"/>
    </source>
</evidence>
<dbReference type="PANTHER" id="PTHR21310">
    <property type="entry name" value="AMINOGLYCOSIDE PHOSPHOTRANSFERASE-RELATED-RELATED"/>
    <property type="match status" value="1"/>
</dbReference>
<gene>
    <name evidence="3" type="ORF">CLAFUR5_09299</name>
</gene>
<proteinExistence type="predicted"/>